<evidence type="ECO:0000256" key="1">
    <source>
        <dbReference type="SAM" id="Phobius"/>
    </source>
</evidence>
<accession>A0A6C0JUV1</accession>
<feature type="transmembrane region" description="Helical" evidence="1">
    <location>
        <begin position="12"/>
        <end position="33"/>
    </location>
</feature>
<sequence>MVGLGEKLRDITLGEALVAIVIGWILVAIWQRFIDNFMYNKLGLEKSDSFDTLIVALVVTAIFISFIAIFGLVSYTAGNADFGPI</sequence>
<reference evidence="2" key="1">
    <citation type="journal article" date="2020" name="Nature">
        <title>Giant virus diversity and host interactions through global metagenomics.</title>
        <authorList>
            <person name="Schulz F."/>
            <person name="Roux S."/>
            <person name="Paez-Espino D."/>
            <person name="Jungbluth S."/>
            <person name="Walsh D.A."/>
            <person name="Denef V.J."/>
            <person name="McMahon K.D."/>
            <person name="Konstantinidis K.T."/>
            <person name="Eloe-Fadrosh E.A."/>
            <person name="Kyrpides N.C."/>
            <person name="Woyke T."/>
        </authorList>
    </citation>
    <scope>NUCLEOTIDE SEQUENCE</scope>
    <source>
        <strain evidence="2">GVMAG-S-1063924-116</strain>
    </source>
</reference>
<protein>
    <submittedName>
        <fullName evidence="2">Uncharacterized protein</fullName>
    </submittedName>
</protein>
<keyword evidence="1" id="KW-1133">Transmembrane helix</keyword>
<feature type="transmembrane region" description="Helical" evidence="1">
    <location>
        <begin position="53"/>
        <end position="75"/>
    </location>
</feature>
<proteinExistence type="predicted"/>
<organism evidence="2">
    <name type="scientific">viral metagenome</name>
    <dbReference type="NCBI Taxonomy" id="1070528"/>
    <lineage>
        <taxon>unclassified sequences</taxon>
        <taxon>metagenomes</taxon>
        <taxon>organismal metagenomes</taxon>
    </lineage>
</organism>
<dbReference type="EMBL" id="MN740698">
    <property type="protein sequence ID" value="QHU08586.1"/>
    <property type="molecule type" value="Genomic_DNA"/>
</dbReference>
<name>A0A6C0JUV1_9ZZZZ</name>
<keyword evidence="1" id="KW-0472">Membrane</keyword>
<keyword evidence="1" id="KW-0812">Transmembrane</keyword>
<evidence type="ECO:0000313" key="2">
    <source>
        <dbReference type="EMBL" id="QHU08586.1"/>
    </source>
</evidence>
<dbReference type="AlphaFoldDB" id="A0A6C0JUV1"/>